<evidence type="ECO:0000313" key="2">
    <source>
        <dbReference type="EMBL" id="EGR26996.1"/>
    </source>
</evidence>
<keyword evidence="1" id="KW-0812">Transmembrane</keyword>
<evidence type="ECO:0008006" key="4">
    <source>
        <dbReference type="Google" id="ProtNLM"/>
    </source>
</evidence>
<organism evidence="2 3">
    <name type="scientific">Ichthyophthirius multifiliis</name>
    <name type="common">White spot disease agent</name>
    <name type="synonym">Ich</name>
    <dbReference type="NCBI Taxonomy" id="5932"/>
    <lineage>
        <taxon>Eukaryota</taxon>
        <taxon>Sar</taxon>
        <taxon>Alveolata</taxon>
        <taxon>Ciliophora</taxon>
        <taxon>Intramacronucleata</taxon>
        <taxon>Oligohymenophorea</taxon>
        <taxon>Hymenostomatida</taxon>
        <taxon>Ophryoglenina</taxon>
        <taxon>Ichthyophthirius</taxon>
    </lineage>
</organism>
<feature type="transmembrane region" description="Helical" evidence="1">
    <location>
        <begin position="12"/>
        <end position="31"/>
    </location>
</feature>
<evidence type="ECO:0000313" key="3">
    <source>
        <dbReference type="Proteomes" id="UP000008983"/>
    </source>
</evidence>
<gene>
    <name evidence="2" type="ORF">IMG5_203360</name>
</gene>
<keyword evidence="3" id="KW-1185">Reference proteome</keyword>
<reference evidence="2 3" key="1">
    <citation type="submission" date="2011-07" db="EMBL/GenBank/DDBJ databases">
        <authorList>
            <person name="Coyne R."/>
            <person name="Brami D."/>
            <person name="Johnson J."/>
            <person name="Hostetler J."/>
            <person name="Hannick L."/>
            <person name="Clark T."/>
            <person name="Cassidy-Hanley D."/>
            <person name="Inman J."/>
        </authorList>
    </citation>
    <scope>NUCLEOTIDE SEQUENCE [LARGE SCALE GENOMIC DNA]</scope>
    <source>
        <strain evidence="2 3">G5</strain>
    </source>
</reference>
<dbReference type="RefSeq" id="XP_004023880.1">
    <property type="nucleotide sequence ID" value="XM_004023831.1"/>
</dbReference>
<dbReference type="GeneID" id="14903054"/>
<sequence length="294" mass="35318">MNLGLQDFEFKRVLGVGAFGAVWLIAHNRWIGIKKRIQKLKVMFSKFQQVIMLSKLYIHFNLITIYFLFQIIQMEVILGNYQIENVDQTKKQVNFILQKLFWQSNIYIHKILFTEIQSLKMYFWIKIGTSNQQILVYLKLDQLINYVQTVMIIKNKIVIYQIKKILRKNIELQELQIIFLLKLQMDYQPITLLLIGGVQALCYMNLLLGVDHLADLVQKNYFKILKKVKSNGLKQDIQMMIYLQKFKIQQFNYQILIIKKDQELKMLMILKIINFLKVQINEYIKQQQRKKNRN</sequence>
<accession>G0R6B2</accession>
<proteinExistence type="predicted"/>
<evidence type="ECO:0000256" key="1">
    <source>
        <dbReference type="SAM" id="Phobius"/>
    </source>
</evidence>
<dbReference type="EMBL" id="GL984393">
    <property type="protein sequence ID" value="EGR26996.1"/>
    <property type="molecule type" value="Genomic_DNA"/>
</dbReference>
<dbReference type="AlphaFoldDB" id="G0R6B2"/>
<keyword evidence="1" id="KW-0472">Membrane</keyword>
<name>G0R6B2_ICHMU</name>
<dbReference type="InParanoid" id="G0R6B2"/>
<keyword evidence="1" id="KW-1133">Transmembrane helix</keyword>
<dbReference type="SUPFAM" id="SSF56112">
    <property type="entry name" value="Protein kinase-like (PK-like)"/>
    <property type="match status" value="1"/>
</dbReference>
<feature type="transmembrane region" description="Helical" evidence="1">
    <location>
        <begin position="52"/>
        <end position="72"/>
    </location>
</feature>
<dbReference type="InterPro" id="IPR011009">
    <property type="entry name" value="Kinase-like_dom_sf"/>
</dbReference>
<dbReference type="Proteomes" id="UP000008983">
    <property type="component" value="Unassembled WGS sequence"/>
</dbReference>
<protein>
    <recommendedName>
        <fullName evidence="4">Protein kinase domain-containing protein</fullName>
    </recommendedName>
</protein>
<feature type="transmembrane region" description="Helical" evidence="1">
    <location>
        <begin position="190"/>
        <end position="210"/>
    </location>
</feature>